<sequence length="359" mass="40388">MSVTIKTANTATSTATARFCLESRVSSSSSTFFSHQLAFPIQRFTFSGFKLQRDSNLVLQKQSCGAIRVVDGGESTKSSPWDDKPYEILAGGRRSYLDVQDVVTFLDPPKDLIPLDPASYNPASYLCLYLDLVPCAFCLKLMIYLRISSSMILRKKIDDIPEERRGQLLYLLKSQHISRAWEVAGSRYEDPKLVKRCSSSIFHDGNCVMPPEFWKCRTSGGPRSWRNVFRKAVFRCDNGVAYGRFIAGSGLSGILSSFHPLYFVVQESKEVMATEEPCDLAYKFGNGQLDLENYPLGFPKPAIHPWPFNDEVVIYIRHLGPGVLVGQAWQEGRELEQVPKKLCNEILMIKDYAAPGESH</sequence>
<evidence type="ECO:0000313" key="1">
    <source>
        <dbReference type="EMBL" id="KAK6937978.1"/>
    </source>
</evidence>
<reference evidence="1 2" key="1">
    <citation type="submission" date="2023-12" db="EMBL/GenBank/DDBJ databases">
        <title>A high-quality genome assembly for Dillenia turbinata (Dilleniales).</title>
        <authorList>
            <person name="Chanderbali A."/>
        </authorList>
    </citation>
    <scope>NUCLEOTIDE SEQUENCE [LARGE SCALE GENOMIC DNA]</scope>
    <source>
        <strain evidence="1">LSX21</strain>
        <tissue evidence="1">Leaf</tissue>
    </source>
</reference>
<proteinExistence type="predicted"/>
<evidence type="ECO:0000313" key="2">
    <source>
        <dbReference type="Proteomes" id="UP001370490"/>
    </source>
</evidence>
<protein>
    <submittedName>
        <fullName evidence="1">Uncharacterized protein</fullName>
    </submittedName>
</protein>
<dbReference type="EMBL" id="JBAMMX010000006">
    <property type="protein sequence ID" value="KAK6937978.1"/>
    <property type="molecule type" value="Genomic_DNA"/>
</dbReference>
<keyword evidence="2" id="KW-1185">Reference proteome</keyword>
<dbReference type="Proteomes" id="UP001370490">
    <property type="component" value="Unassembled WGS sequence"/>
</dbReference>
<organism evidence="1 2">
    <name type="scientific">Dillenia turbinata</name>
    <dbReference type="NCBI Taxonomy" id="194707"/>
    <lineage>
        <taxon>Eukaryota</taxon>
        <taxon>Viridiplantae</taxon>
        <taxon>Streptophyta</taxon>
        <taxon>Embryophyta</taxon>
        <taxon>Tracheophyta</taxon>
        <taxon>Spermatophyta</taxon>
        <taxon>Magnoliopsida</taxon>
        <taxon>eudicotyledons</taxon>
        <taxon>Gunneridae</taxon>
        <taxon>Pentapetalae</taxon>
        <taxon>Dilleniales</taxon>
        <taxon>Dilleniaceae</taxon>
        <taxon>Dillenia</taxon>
    </lineage>
</organism>
<dbReference type="AlphaFoldDB" id="A0AAN8W114"/>
<comment type="caution">
    <text evidence="1">The sequence shown here is derived from an EMBL/GenBank/DDBJ whole genome shotgun (WGS) entry which is preliminary data.</text>
</comment>
<dbReference type="PANTHER" id="PTHR37201">
    <property type="entry name" value="WD REPEAT PROTEIN"/>
    <property type="match status" value="1"/>
</dbReference>
<name>A0AAN8W114_9MAGN</name>
<accession>A0AAN8W114</accession>
<gene>
    <name evidence="1" type="ORF">RJ641_031486</name>
</gene>
<dbReference type="PANTHER" id="PTHR37201:SF1">
    <property type="entry name" value="WD REPEAT PROTEIN"/>
    <property type="match status" value="1"/>
</dbReference>